<organism evidence="2 3">
    <name type="scientific">Candidatus Dojkabacteria bacterium</name>
    <dbReference type="NCBI Taxonomy" id="2099670"/>
    <lineage>
        <taxon>Bacteria</taxon>
        <taxon>Candidatus Dojkabacteria</taxon>
    </lineage>
</organism>
<dbReference type="Gene3D" id="3.30.420.40">
    <property type="match status" value="2"/>
</dbReference>
<dbReference type="Proteomes" id="UP000775877">
    <property type="component" value="Unassembled WGS sequence"/>
</dbReference>
<evidence type="ECO:0000256" key="1">
    <source>
        <dbReference type="ARBA" id="ARBA00006479"/>
    </source>
</evidence>
<dbReference type="EMBL" id="JAGQLJ010000074">
    <property type="protein sequence ID" value="MCA9381307.1"/>
    <property type="molecule type" value="Genomic_DNA"/>
</dbReference>
<proteinExistence type="inferred from homology"/>
<gene>
    <name evidence="2" type="ORF">KC678_03510</name>
</gene>
<comment type="caution">
    <text evidence="2">The sequence shown here is derived from an EMBL/GenBank/DDBJ whole genome shotgun (WGS) entry which is preliminary data.</text>
</comment>
<sequence length="273" mass="29847">MYIVGDIGGTNTRLSNTKDLSTLDQPTVQPTPKDYTLGLQMIKDYADKCSKIEVIEGVCLGISGILAEEKSHLVRSPHLPNWEKKPLQSDLHNAINTNVFLENDTALVGLGESIFGAGKDHDLVAYITVSTGVGGARINEKTIDDKKFGFEPGHQIISVGDELLSLEQIISGTGIQERTGKRPEDIDKDDAIWKDVTKFAAIGLHNTILHWSPDILVLGGGIILSEKLSIHNITEIIQELLVVFPEIPEIKKAELEDFGGLYGAMEHIKSNSK</sequence>
<dbReference type="CDD" id="cd23763">
    <property type="entry name" value="ASKHA_ATPase_ROK"/>
    <property type="match status" value="1"/>
</dbReference>
<reference evidence="2" key="2">
    <citation type="journal article" date="2021" name="Microbiome">
        <title>Successional dynamics and alternative stable states in a saline activated sludge microbial community over 9 years.</title>
        <authorList>
            <person name="Wang Y."/>
            <person name="Ye J."/>
            <person name="Ju F."/>
            <person name="Liu L."/>
            <person name="Boyd J.A."/>
            <person name="Deng Y."/>
            <person name="Parks D.H."/>
            <person name="Jiang X."/>
            <person name="Yin X."/>
            <person name="Woodcroft B.J."/>
            <person name="Tyson G.W."/>
            <person name="Hugenholtz P."/>
            <person name="Polz M.F."/>
            <person name="Zhang T."/>
        </authorList>
    </citation>
    <scope>NUCLEOTIDE SEQUENCE</scope>
    <source>
        <strain evidence="2">HKST-UBA13</strain>
    </source>
</reference>
<dbReference type="PANTHER" id="PTHR18964:SF149">
    <property type="entry name" value="BIFUNCTIONAL UDP-N-ACETYLGLUCOSAMINE 2-EPIMERASE_N-ACETYLMANNOSAMINE KINASE"/>
    <property type="match status" value="1"/>
</dbReference>
<dbReference type="AlphaFoldDB" id="A0A955L1T0"/>
<dbReference type="InterPro" id="IPR043129">
    <property type="entry name" value="ATPase_NBD"/>
</dbReference>
<evidence type="ECO:0000313" key="3">
    <source>
        <dbReference type="Proteomes" id="UP000775877"/>
    </source>
</evidence>
<dbReference type="SUPFAM" id="SSF53067">
    <property type="entry name" value="Actin-like ATPase domain"/>
    <property type="match status" value="1"/>
</dbReference>
<dbReference type="PANTHER" id="PTHR18964">
    <property type="entry name" value="ROK (REPRESSOR, ORF, KINASE) FAMILY"/>
    <property type="match status" value="1"/>
</dbReference>
<dbReference type="InterPro" id="IPR000600">
    <property type="entry name" value="ROK"/>
</dbReference>
<comment type="similarity">
    <text evidence="1">Belongs to the ROK (NagC/XylR) family.</text>
</comment>
<name>A0A955L1T0_9BACT</name>
<reference evidence="2" key="1">
    <citation type="submission" date="2020-04" db="EMBL/GenBank/DDBJ databases">
        <authorList>
            <person name="Zhang T."/>
        </authorList>
    </citation>
    <scope>NUCLEOTIDE SEQUENCE</scope>
    <source>
        <strain evidence="2">HKST-UBA13</strain>
    </source>
</reference>
<protein>
    <submittedName>
        <fullName evidence="2">ROK family protein</fullName>
    </submittedName>
</protein>
<accession>A0A955L1T0</accession>
<evidence type="ECO:0000313" key="2">
    <source>
        <dbReference type="EMBL" id="MCA9381307.1"/>
    </source>
</evidence>
<dbReference type="Pfam" id="PF00480">
    <property type="entry name" value="ROK"/>
    <property type="match status" value="1"/>
</dbReference>